<dbReference type="RefSeq" id="WP_261494708.1">
    <property type="nucleotide sequence ID" value="NZ_JAOCQF010000001.1"/>
</dbReference>
<evidence type="ECO:0000313" key="1">
    <source>
        <dbReference type="EMBL" id="MCT8329289.1"/>
    </source>
</evidence>
<accession>A0ABT2NK56</accession>
<protein>
    <submittedName>
        <fullName evidence="1">Uncharacterized protein</fullName>
    </submittedName>
</protein>
<keyword evidence="2" id="KW-1185">Reference proteome</keyword>
<dbReference type="Proteomes" id="UP001205601">
    <property type="component" value="Unassembled WGS sequence"/>
</dbReference>
<comment type="caution">
    <text evidence="1">The sequence shown here is derived from an EMBL/GenBank/DDBJ whole genome shotgun (WGS) entry which is preliminary data.</text>
</comment>
<organism evidence="1 2">
    <name type="scientific">Albidovulum sediminis</name>
    <dbReference type="NCBI Taxonomy" id="3066345"/>
    <lineage>
        <taxon>Bacteria</taxon>
        <taxon>Pseudomonadati</taxon>
        <taxon>Pseudomonadota</taxon>
        <taxon>Alphaproteobacteria</taxon>
        <taxon>Rhodobacterales</taxon>
        <taxon>Paracoccaceae</taxon>
        <taxon>Albidovulum</taxon>
    </lineage>
</organism>
<sequence>MRGVSRPLLHHKAGCRCLGGGAACFANFLMPAAEEEREDAMLLATLMVRADAAPILAEAGRAVGLTLRRLAAGANPLPATLH</sequence>
<dbReference type="EMBL" id="JAOCQF010000001">
    <property type="protein sequence ID" value="MCT8329289.1"/>
    <property type="molecule type" value="Genomic_DNA"/>
</dbReference>
<proteinExistence type="predicted"/>
<gene>
    <name evidence="1" type="ORF">N5I32_07170</name>
</gene>
<reference evidence="2" key="1">
    <citation type="submission" date="2023-07" db="EMBL/GenBank/DDBJ databases">
        <title>Defluviimonas sediminis sp. nov., isolated from mangrove sediment.</title>
        <authorList>
            <person name="Liu L."/>
            <person name="Li J."/>
            <person name="Huang Y."/>
            <person name="Pan J."/>
            <person name="Li M."/>
        </authorList>
    </citation>
    <scope>NUCLEOTIDE SEQUENCE [LARGE SCALE GENOMIC DNA]</scope>
    <source>
        <strain evidence="2">FT324</strain>
    </source>
</reference>
<name>A0ABT2NK56_9RHOB</name>
<evidence type="ECO:0000313" key="2">
    <source>
        <dbReference type="Proteomes" id="UP001205601"/>
    </source>
</evidence>